<evidence type="ECO:0000259" key="1">
    <source>
        <dbReference type="Pfam" id="PF20216"/>
    </source>
</evidence>
<keyword evidence="3" id="KW-1185">Reference proteome</keyword>
<evidence type="ECO:0000313" key="2">
    <source>
        <dbReference type="EMBL" id="SFI85336.1"/>
    </source>
</evidence>
<accession>A0A1I3LLI4</accession>
<organism evidence="2 3">
    <name type="scientific">Kaistella treverensis</name>
    <dbReference type="NCBI Taxonomy" id="631455"/>
    <lineage>
        <taxon>Bacteria</taxon>
        <taxon>Pseudomonadati</taxon>
        <taxon>Bacteroidota</taxon>
        <taxon>Flavobacteriia</taxon>
        <taxon>Flavobacteriales</taxon>
        <taxon>Weeksellaceae</taxon>
        <taxon>Chryseobacterium group</taxon>
        <taxon>Kaistella</taxon>
    </lineage>
</organism>
<dbReference type="RefSeq" id="WP_089819527.1">
    <property type="nucleotide sequence ID" value="NZ_FORQ01000002.1"/>
</dbReference>
<feature type="domain" description="DUF6576" evidence="1">
    <location>
        <begin position="34"/>
        <end position="80"/>
    </location>
</feature>
<reference evidence="3" key="1">
    <citation type="submission" date="2016-10" db="EMBL/GenBank/DDBJ databases">
        <authorList>
            <person name="Varghese N."/>
            <person name="Submissions S."/>
        </authorList>
    </citation>
    <scope>NUCLEOTIDE SEQUENCE [LARGE SCALE GENOMIC DNA]</scope>
    <source>
        <strain evidence="3">DSM 22251</strain>
    </source>
</reference>
<sequence>MDTVFILLAVAVIFLYFFRKKIKEKFVPNKEKYYTIDDRYNAEKKQRQDEIDAILSKIGKNGLDDLSAADKNRLDELSKKIN</sequence>
<proteinExistence type="predicted"/>
<name>A0A1I3LLI4_9FLAO</name>
<dbReference type="InterPro" id="IPR046483">
    <property type="entry name" value="DUF6576"/>
</dbReference>
<dbReference type="AlphaFoldDB" id="A0A1I3LLI4"/>
<protein>
    <recommendedName>
        <fullName evidence="1">DUF6576 domain-containing protein</fullName>
    </recommendedName>
</protein>
<dbReference type="EMBL" id="FORQ01000002">
    <property type="protein sequence ID" value="SFI85336.1"/>
    <property type="molecule type" value="Genomic_DNA"/>
</dbReference>
<dbReference type="Proteomes" id="UP000242560">
    <property type="component" value="Unassembled WGS sequence"/>
</dbReference>
<dbReference type="Pfam" id="PF20216">
    <property type="entry name" value="DUF6576"/>
    <property type="match status" value="1"/>
</dbReference>
<evidence type="ECO:0000313" key="3">
    <source>
        <dbReference type="Proteomes" id="UP000242560"/>
    </source>
</evidence>
<gene>
    <name evidence="2" type="ORF">SAMN05421638_1200</name>
</gene>